<dbReference type="EC" id="6.2.1.3" evidence="8"/>
<accession>S5TMG1</accession>
<dbReference type="Gene3D" id="3.30.300.30">
    <property type="match status" value="2"/>
</dbReference>
<dbReference type="NCBIfam" id="TIGR01733">
    <property type="entry name" value="AA-adenyl-dom"/>
    <property type="match status" value="2"/>
</dbReference>
<dbReference type="InterPro" id="IPR042099">
    <property type="entry name" value="ANL_N_sf"/>
</dbReference>
<dbReference type="InterPro" id="IPR036736">
    <property type="entry name" value="ACP-like_sf"/>
</dbReference>
<dbReference type="InterPro" id="IPR000873">
    <property type="entry name" value="AMP-dep_synth/lig_dom"/>
</dbReference>
<dbReference type="SUPFAM" id="SSF52777">
    <property type="entry name" value="CoA-dependent acyltransferases"/>
    <property type="match status" value="6"/>
</dbReference>
<dbReference type="Gene3D" id="2.30.38.10">
    <property type="entry name" value="Luciferase, Domain 3"/>
    <property type="match status" value="1"/>
</dbReference>
<evidence type="ECO:0000256" key="1">
    <source>
        <dbReference type="ARBA" id="ARBA00001957"/>
    </source>
</evidence>
<dbReference type="Pfam" id="PF13193">
    <property type="entry name" value="AMP-binding_C"/>
    <property type="match status" value="2"/>
</dbReference>
<dbReference type="InterPro" id="IPR045851">
    <property type="entry name" value="AMP-bd_C_sf"/>
</dbReference>
<dbReference type="FunFam" id="2.30.38.10:FF:000001">
    <property type="entry name" value="Non-ribosomal peptide synthetase PvdI"/>
    <property type="match status" value="2"/>
</dbReference>
<name>S5TMG1_9BACT</name>
<dbReference type="InterPro" id="IPR020845">
    <property type="entry name" value="AMP-binding_CS"/>
</dbReference>
<dbReference type="PANTHER" id="PTHR45527">
    <property type="entry name" value="NONRIBOSOMAL PEPTIDE SYNTHETASE"/>
    <property type="match status" value="1"/>
</dbReference>
<dbReference type="NCBIfam" id="NF003417">
    <property type="entry name" value="PRK04813.1"/>
    <property type="match status" value="2"/>
</dbReference>
<dbReference type="Gene3D" id="3.30.559.10">
    <property type="entry name" value="Chloramphenicol acetyltransferase-like domain"/>
    <property type="match status" value="3"/>
</dbReference>
<dbReference type="InterPro" id="IPR020806">
    <property type="entry name" value="PKS_PP-bd"/>
</dbReference>
<dbReference type="Pfam" id="PF00668">
    <property type="entry name" value="Condensation"/>
    <property type="match status" value="3"/>
</dbReference>
<evidence type="ECO:0000259" key="7">
    <source>
        <dbReference type="PROSITE" id="PS50075"/>
    </source>
</evidence>
<dbReference type="Pfam" id="PF00550">
    <property type="entry name" value="PP-binding"/>
    <property type="match status" value="2"/>
</dbReference>
<feature type="domain" description="Carrier" evidence="7">
    <location>
        <begin position="1941"/>
        <end position="2015"/>
    </location>
</feature>
<dbReference type="SMART" id="SM00823">
    <property type="entry name" value="PKS_PP"/>
    <property type="match status" value="2"/>
</dbReference>
<dbReference type="InterPro" id="IPR023213">
    <property type="entry name" value="CAT-like_dom_sf"/>
</dbReference>
<dbReference type="InterPro" id="IPR009081">
    <property type="entry name" value="PP-bd_ACP"/>
</dbReference>
<dbReference type="InterPro" id="IPR001242">
    <property type="entry name" value="Condensation_dom"/>
</dbReference>
<dbReference type="InterPro" id="IPR010071">
    <property type="entry name" value="AA_adenyl_dom"/>
</dbReference>
<feature type="domain" description="Carrier" evidence="7">
    <location>
        <begin position="913"/>
        <end position="988"/>
    </location>
</feature>
<dbReference type="FunFam" id="3.40.50.12780:FF:000012">
    <property type="entry name" value="Non-ribosomal peptide synthetase"/>
    <property type="match status" value="1"/>
</dbReference>
<reference evidence="8" key="1">
    <citation type="journal article" date="2013" name="Proc. Natl. Acad. Sci. U.S.A.">
        <title>Mapping gene clusters within arrayed metagenomic libraries to expand the structural diversity of biomedically relevant natural products.</title>
        <authorList>
            <person name="Owen J.G."/>
            <person name="Reddy B.V."/>
            <person name="Ternei M.A."/>
            <person name="Charlop-Powers Z."/>
            <person name="Calle P.Y."/>
            <person name="Kim J.H."/>
            <person name="Brady S.F."/>
        </authorList>
    </citation>
    <scope>NUCLEOTIDE SEQUENCE</scope>
</reference>
<keyword evidence="5 8" id="KW-0436">Ligase</keyword>
<dbReference type="GO" id="GO:0031177">
    <property type="term" value="F:phosphopantetheine binding"/>
    <property type="evidence" value="ECO:0007669"/>
    <property type="project" value="InterPro"/>
</dbReference>
<dbReference type="SUPFAM" id="SSF47336">
    <property type="entry name" value="ACP-like"/>
    <property type="match status" value="2"/>
</dbReference>
<dbReference type="InterPro" id="IPR006162">
    <property type="entry name" value="Ppantetheine_attach_site"/>
</dbReference>
<organism evidence="8">
    <name type="scientific">uncultured bacterium esnapd10</name>
    <dbReference type="NCBI Taxonomy" id="1366590"/>
    <lineage>
        <taxon>Bacteria</taxon>
        <taxon>environmental samples</taxon>
    </lineage>
</organism>
<dbReference type="GO" id="GO:0005737">
    <property type="term" value="C:cytoplasm"/>
    <property type="evidence" value="ECO:0007669"/>
    <property type="project" value="TreeGrafter"/>
</dbReference>
<dbReference type="SUPFAM" id="SSF56801">
    <property type="entry name" value="Acetyl-CoA synthetase-like"/>
    <property type="match status" value="2"/>
</dbReference>
<dbReference type="Gene3D" id="1.10.1200.10">
    <property type="entry name" value="ACP-like"/>
    <property type="match status" value="2"/>
</dbReference>
<dbReference type="FunFam" id="1.10.1200.10:FF:000005">
    <property type="entry name" value="Nonribosomal peptide synthetase 1"/>
    <property type="match status" value="1"/>
</dbReference>
<dbReference type="CDD" id="cd12117">
    <property type="entry name" value="A_NRPS_Srf_like"/>
    <property type="match status" value="1"/>
</dbReference>
<proteinExistence type="inferred from homology"/>
<evidence type="ECO:0000313" key="8">
    <source>
        <dbReference type="EMBL" id="AGS49568.1"/>
    </source>
</evidence>
<keyword evidence="3" id="KW-0596">Phosphopantetheine</keyword>
<dbReference type="FunFam" id="3.30.300.30:FF:000010">
    <property type="entry name" value="Enterobactin synthetase component F"/>
    <property type="match status" value="2"/>
</dbReference>
<keyword evidence="6" id="KW-0677">Repeat</keyword>
<dbReference type="FunFam" id="3.30.559.30:FF:000001">
    <property type="entry name" value="Non-ribosomal peptide synthetase"/>
    <property type="match status" value="1"/>
</dbReference>
<evidence type="ECO:0000256" key="5">
    <source>
        <dbReference type="ARBA" id="ARBA00022598"/>
    </source>
</evidence>
<dbReference type="PROSITE" id="PS50075">
    <property type="entry name" value="CARRIER"/>
    <property type="match status" value="2"/>
</dbReference>
<evidence type="ECO:0000256" key="2">
    <source>
        <dbReference type="ARBA" id="ARBA00006432"/>
    </source>
</evidence>
<comment type="cofactor">
    <cofactor evidence="1">
        <name>pantetheine 4'-phosphate</name>
        <dbReference type="ChEBI" id="CHEBI:47942"/>
    </cofactor>
</comment>
<dbReference type="GO" id="GO:0044550">
    <property type="term" value="P:secondary metabolite biosynthetic process"/>
    <property type="evidence" value="ECO:0007669"/>
    <property type="project" value="UniProtKB-ARBA"/>
</dbReference>
<dbReference type="EMBL" id="KF264549">
    <property type="protein sequence ID" value="AGS49568.1"/>
    <property type="molecule type" value="Genomic_DNA"/>
</dbReference>
<evidence type="ECO:0000256" key="3">
    <source>
        <dbReference type="ARBA" id="ARBA00022450"/>
    </source>
</evidence>
<dbReference type="InterPro" id="IPR010060">
    <property type="entry name" value="NRPS_synth"/>
</dbReference>
<dbReference type="PROSITE" id="PS00012">
    <property type="entry name" value="PHOSPHOPANTETHEINE"/>
    <property type="match status" value="1"/>
</dbReference>
<dbReference type="InterPro" id="IPR025110">
    <property type="entry name" value="AMP-bd_C"/>
</dbReference>
<dbReference type="NCBIfam" id="TIGR01720">
    <property type="entry name" value="NRPS-para261"/>
    <property type="match status" value="1"/>
</dbReference>
<dbReference type="Gene3D" id="3.40.50.12780">
    <property type="entry name" value="N-terminal domain of ligase-like"/>
    <property type="match status" value="1"/>
</dbReference>
<dbReference type="PANTHER" id="PTHR45527:SF1">
    <property type="entry name" value="FATTY ACID SYNTHASE"/>
    <property type="match status" value="1"/>
</dbReference>
<dbReference type="Gene3D" id="3.40.50.980">
    <property type="match status" value="2"/>
</dbReference>
<sequence>MAAIALTAAQLGVWYASRLDPGNPGFNAAQCVELTGAVDVDALVAAIERTVSETDALRVRFSDGPSGVRQSLGDNGSGVSVVDLRADSEPRETAREWMRQDLATASELTGDELCSQVVFLLGDAVLWYLRAHHLLLDGAGFRLVTERVAAHYSSAAVEPFSPLHVLVDAETAYPVDADRAFWLRQMGDLPDVVTLSGRSAPMSNTFLRHTSSLSFADEQWPIAVVAATALYVSRVSGAADVVLGFPVAARVAKATRNAPGMVTNVLPLRLTVRQDMTLGELLDHVSNSMSKALRHQRYRIEDMRRDLKLVGDDRRLYGPVVNIMPYDLDELDFAGAQVRSEQLSTGPVDDIKISVHPSGSGLRVHVDANPAAYEEAAVTAHAERLIGVLTTIADVSPETLVGRLDVRAGHERTVVEPLVGESVEQTLPALFEQRVRDYPESVAVTCESGELTYRELNARANRVAHDLIARGIGSEDLVAVMLPRSIDLLVALLGVVKAGAAYLPVDPSYPQARIDYLLENAKPRHVITGVTVSGSTADPVAARHPEHPAYVIYTSGSTGQPKGVVVPHSNVVRLFTETDHWFGFGPDDVWTLFHSFAFDFSVWEIWGPLLHGGKLVVVPHDVSRSPADFLDLLARERVTVLNQTPSAFYQLIEADREQSRELSLRYVVFGGEALDLARLRDWYELHVDNAPRLVNMYGITETTVHVSFRALDKADAVPGAASAIGVGIPDLRVYVLDQALRPVPPGVAGELYVSGAGLARGYLGQHALTAHRFVADPFGAPGSRMYRTGDVARLREDGSLDYLGRADHQVKIRGFRVELGEIEAAVATHPGVAHTVVLLREDRPGHRMLVAYVVPNGETAVNTVVLRRHVSELVPEHLVPGAFVVLDSLPLTPNGKLDRRALPQPVLDGGRIGSDDQRETVLCGLVAEVLGVSHVGVDDNFFVLGGDSLLADKFARLVRAELGAELTVTQVFDSPTVAGMAVLLDSAPGARPPLEAGHRTGLVPLSPAQRRLWFLSALDGPSPTYTIPIGLRLPGAVDAEALRAALADVAERHEILRTTFPDVDGVPYQHIGTTPPQLSVEHVGDNVIAAFKKAARKPFDLAVDPPLRAHLFVIDEQDHMLLLALHHIAGDGWSLAPLGRDLAEAYNARCRGEAPQWTPLPVQYADYALWQRELLAENDPNGPAAEQASYWTDALAELPEGLELPTDRQRPAVTSYSGGTIPLEIESELHHALLDVARTHRVTLFMVLQAALAVLLTRMGAGTDIPIGSPVAGRTDAATADLVGCFINTLVLRTDTSGDPSFAELLHRVRTTDLEAFAHQDIPFEQLVDLISPERSLSRQPLFQVMLVLQNNDRAFADLNGVVGELAPVHVGVAKFDLTVELTERPSGISGFLEYSDDLFEPATAAMIARRLLDVLAAVARAPQRPISEVELVDTEERSMLLSRWNDTSTEVPDAGVAELFERQAARTPDAVALTSGSQFLTYRELNARANGLARTLLRRGVSGETGVAVLLDRSPELVIALLAVLKTGAFFVPLNPRYSVERMRSMVIEAGCRVVITDRADHGLDALAVSPVSEVDARDPGLEVHAEQLAYVMHTSGSTGVPKGVAVTQHDVVSLASDRAFRGEAHRVVLLHSPHSFDASTYELWVPLLNGGRIVVAPEGETDAELLAEVIRTSGVTGLWLTSGLFNLMAEEHASCFAGVREVWTGGDVVSPASVNRVLAACPGLTVVNGYGPTETTTFATSRRTSSPVDTRVPIGRPLDNMRAYVLDARLRPVPIGVTGELYVAGAGLARGYLGRGDLTAERFVADPFGSLGSRMYRTGDLVRWTTDGELEFVGRADDQVKLRGFRIEPGEIEARLAERPDIAQAAVIVREDRPGDKRLVAYVVGTASQASLLTHLKTVLPDYMVPSAIVLMDRLPLTTNGKLDRRALPVPEVTTTAREPRTDAERVLAGLFREVLGLAEVGVDDGFFELGGDSIMSVQLVSRARKAGFVITPRDVFEHRTVAAIAAAVRTSAPVEAVEDDPTGEVELTPIMHWLRERGGPIRNFSQTVRVDVAGDFERQVAALQAVLDRHDMLRATYTGDGLHVPAPGAVDARSVLRVARMDVAAEAAEARERLDPGRGVMVQAVFFPAESQLLLVIHHLVVDGVSWRVLLPDLAAGANLPPVPTSFRRYSRLLTEEATKRTAELPLWQDICRPDLKISEPLDPARDIAGTAGHLTLELAEEITTSLLTTVPAAFHGGVNDALLTAFALAVADWRRRRGNGDDSAVLLDLEGHGREHDDVDLSGTVGWFTTMHPVRLDLAGVDRRDALTGGAAMGDAVKLVKEQLRAVPDKGIGYGLLRYLDARTAPELATRAQPQFAFNYLGRFAEVESGALGDGADPAMPLAHVVELNAVTRGERLCATWSWPAALLSEMDADDLARTWFRALEALVKHVEAGAAGGYTPSDLPLVSLSQEQIDLLEAAWRVST</sequence>
<dbReference type="Gene3D" id="3.30.559.30">
    <property type="entry name" value="Nonribosomal peptide synthetase, condensation domain"/>
    <property type="match status" value="3"/>
</dbReference>
<dbReference type="GO" id="GO:0043041">
    <property type="term" value="P:amino acid activation for nonribosomal peptide biosynthetic process"/>
    <property type="evidence" value="ECO:0007669"/>
    <property type="project" value="TreeGrafter"/>
</dbReference>
<dbReference type="FunFam" id="3.40.50.980:FF:000002">
    <property type="entry name" value="Enterobactin synthetase component F"/>
    <property type="match status" value="1"/>
</dbReference>
<dbReference type="CDD" id="cd19540">
    <property type="entry name" value="LCL_NRPS-like"/>
    <property type="match status" value="1"/>
</dbReference>
<dbReference type="Pfam" id="PF00501">
    <property type="entry name" value="AMP-binding"/>
    <property type="match status" value="2"/>
</dbReference>
<keyword evidence="4" id="KW-0597">Phosphoprotein</keyword>
<evidence type="ECO:0000256" key="6">
    <source>
        <dbReference type="ARBA" id="ARBA00022737"/>
    </source>
</evidence>
<comment type="similarity">
    <text evidence="2">Belongs to the ATP-dependent AMP-binding enzyme family.</text>
</comment>
<protein>
    <submittedName>
        <fullName evidence="8">Long-chain-fatty-acid--CoA ligase</fullName>
        <ecNumber evidence="8">6.2.1.3</ecNumber>
    </submittedName>
</protein>
<evidence type="ECO:0000256" key="4">
    <source>
        <dbReference type="ARBA" id="ARBA00022553"/>
    </source>
</evidence>
<dbReference type="CDD" id="cd17643">
    <property type="entry name" value="A_NRPS_Cytc1-like"/>
    <property type="match status" value="1"/>
</dbReference>
<dbReference type="PROSITE" id="PS00455">
    <property type="entry name" value="AMP_BINDING"/>
    <property type="match status" value="2"/>
</dbReference>
<dbReference type="GO" id="GO:0004467">
    <property type="term" value="F:long-chain fatty acid-CoA ligase activity"/>
    <property type="evidence" value="ECO:0007669"/>
    <property type="project" value="UniProtKB-EC"/>
</dbReference>